<dbReference type="AlphaFoldDB" id="A0A5D0R9V9"/>
<dbReference type="InterPro" id="IPR010775">
    <property type="entry name" value="DUF1365"/>
</dbReference>
<organism evidence="1 2">
    <name type="scientific">Maritimibacter fusiformis</name>
    <dbReference type="NCBI Taxonomy" id="2603819"/>
    <lineage>
        <taxon>Bacteria</taxon>
        <taxon>Pseudomonadati</taxon>
        <taxon>Pseudomonadota</taxon>
        <taxon>Alphaproteobacteria</taxon>
        <taxon>Rhodobacterales</taxon>
        <taxon>Roseobacteraceae</taxon>
        <taxon>Maritimibacter</taxon>
    </lineage>
</organism>
<dbReference type="PANTHER" id="PTHR33973">
    <property type="entry name" value="OS07G0153300 PROTEIN"/>
    <property type="match status" value="1"/>
</dbReference>
<proteinExistence type="predicted"/>
<gene>
    <name evidence="1" type="ORF">FVF75_15470</name>
</gene>
<dbReference type="PANTHER" id="PTHR33973:SF4">
    <property type="entry name" value="OS07G0153300 PROTEIN"/>
    <property type="match status" value="1"/>
</dbReference>
<accession>A0A5D0R9V9</accession>
<dbReference type="EMBL" id="VSIY01000015">
    <property type="protein sequence ID" value="TYB77656.1"/>
    <property type="molecule type" value="Genomic_DNA"/>
</dbReference>
<keyword evidence="2" id="KW-1185">Reference proteome</keyword>
<protein>
    <submittedName>
        <fullName evidence="1">DUF1365 domain-containing protein</fullName>
    </submittedName>
</protein>
<dbReference type="Proteomes" id="UP000322080">
    <property type="component" value="Unassembled WGS sequence"/>
</dbReference>
<evidence type="ECO:0000313" key="2">
    <source>
        <dbReference type="Proteomes" id="UP000322080"/>
    </source>
</evidence>
<name>A0A5D0R9V9_9RHOB</name>
<sequence length="251" mass="28067">MTFAAQHMRGITTHARLGGIANAFRYGVDYVLIDPDSRAPTPALFSRNRFNLIAVHDRDHGGARGRGEGVAWARRVFAEHGLETRGLEILLLTQPRFLGYWFNPVSFWLALREGQLIAVISEVNNPFGDRHSYLSHHPEFDPIAASDTLVAHKVFHVSPFQRLGGDYRFNFDIRPDRIAIRIALKDGKAGVIATLTGPRAKLTNRAIVGASLRRPAGALRTIGLIYWQALKLKLKGARYRTRPEPPTEEVS</sequence>
<dbReference type="Pfam" id="PF07103">
    <property type="entry name" value="DUF1365"/>
    <property type="match status" value="1"/>
</dbReference>
<dbReference type="RefSeq" id="WP_148379633.1">
    <property type="nucleotide sequence ID" value="NZ_VSIY01000015.1"/>
</dbReference>
<reference evidence="1 2" key="1">
    <citation type="submission" date="2019-08" db="EMBL/GenBank/DDBJ databases">
        <title>Identification of a novel species of the genus Boseongicola.</title>
        <authorList>
            <person name="Zhang X.-Q."/>
        </authorList>
    </citation>
    <scope>NUCLEOTIDE SEQUENCE [LARGE SCALE GENOMIC DNA]</scope>
    <source>
        <strain evidence="1 2">HY14</strain>
    </source>
</reference>
<comment type="caution">
    <text evidence="1">The sequence shown here is derived from an EMBL/GenBank/DDBJ whole genome shotgun (WGS) entry which is preliminary data.</text>
</comment>
<evidence type="ECO:0000313" key="1">
    <source>
        <dbReference type="EMBL" id="TYB77656.1"/>
    </source>
</evidence>